<dbReference type="RefSeq" id="WP_145350632.1">
    <property type="nucleotide sequence ID" value="NZ_CP036262.1"/>
</dbReference>
<sequence precursor="true">MSRIKLLFVAVVTASLIAGTATSAFAIWIELQSASVPLSNDYPEYARQQIWKAFETENCDFIDGHSTLRVTTLNFSGDTTAVNKLLLELANCPAASVAVSFEKIKNKCDWRIVHSVTGNKFRVIINLESNQIELEQLTIPPANGPDLKR</sequence>
<keyword evidence="1" id="KW-0732">Signal</keyword>
<evidence type="ECO:0000313" key="3">
    <source>
        <dbReference type="Proteomes" id="UP000320672"/>
    </source>
</evidence>
<dbReference type="Proteomes" id="UP000320672">
    <property type="component" value="Chromosome"/>
</dbReference>
<protein>
    <submittedName>
        <fullName evidence="2">Uncharacterized protein</fullName>
    </submittedName>
</protein>
<feature type="signal peptide" evidence="1">
    <location>
        <begin position="1"/>
        <end position="26"/>
    </location>
</feature>
<accession>A0A517MC64</accession>
<feature type="chain" id="PRO_5021871705" evidence="1">
    <location>
        <begin position="27"/>
        <end position="149"/>
    </location>
</feature>
<keyword evidence="3" id="KW-1185">Reference proteome</keyword>
<evidence type="ECO:0000313" key="2">
    <source>
        <dbReference type="EMBL" id="QDS92367.1"/>
    </source>
</evidence>
<name>A0A517MC64_9BACT</name>
<gene>
    <name evidence="2" type="ORF">FF011L_11100</name>
</gene>
<evidence type="ECO:0000256" key="1">
    <source>
        <dbReference type="SAM" id="SignalP"/>
    </source>
</evidence>
<proteinExistence type="predicted"/>
<organism evidence="2 3">
    <name type="scientific">Roseimaritima multifibrata</name>
    <dbReference type="NCBI Taxonomy" id="1930274"/>
    <lineage>
        <taxon>Bacteria</taxon>
        <taxon>Pseudomonadati</taxon>
        <taxon>Planctomycetota</taxon>
        <taxon>Planctomycetia</taxon>
        <taxon>Pirellulales</taxon>
        <taxon>Pirellulaceae</taxon>
        <taxon>Roseimaritima</taxon>
    </lineage>
</organism>
<dbReference type="OrthoDB" id="265924at2"/>
<dbReference type="EMBL" id="CP036262">
    <property type="protein sequence ID" value="QDS92367.1"/>
    <property type="molecule type" value="Genomic_DNA"/>
</dbReference>
<reference evidence="2 3" key="1">
    <citation type="submission" date="2019-02" db="EMBL/GenBank/DDBJ databases">
        <title>Deep-cultivation of Planctomycetes and their phenomic and genomic characterization uncovers novel biology.</title>
        <authorList>
            <person name="Wiegand S."/>
            <person name="Jogler M."/>
            <person name="Boedeker C."/>
            <person name="Pinto D."/>
            <person name="Vollmers J."/>
            <person name="Rivas-Marin E."/>
            <person name="Kohn T."/>
            <person name="Peeters S.H."/>
            <person name="Heuer A."/>
            <person name="Rast P."/>
            <person name="Oberbeckmann S."/>
            <person name="Bunk B."/>
            <person name="Jeske O."/>
            <person name="Meyerdierks A."/>
            <person name="Storesund J.E."/>
            <person name="Kallscheuer N."/>
            <person name="Luecker S."/>
            <person name="Lage O.M."/>
            <person name="Pohl T."/>
            <person name="Merkel B.J."/>
            <person name="Hornburger P."/>
            <person name="Mueller R.-W."/>
            <person name="Bruemmer F."/>
            <person name="Labrenz M."/>
            <person name="Spormann A.M."/>
            <person name="Op den Camp H."/>
            <person name="Overmann J."/>
            <person name="Amann R."/>
            <person name="Jetten M.S.M."/>
            <person name="Mascher T."/>
            <person name="Medema M.H."/>
            <person name="Devos D.P."/>
            <person name="Kaster A.-K."/>
            <person name="Ovreas L."/>
            <person name="Rohde M."/>
            <person name="Galperin M.Y."/>
            <person name="Jogler C."/>
        </authorList>
    </citation>
    <scope>NUCLEOTIDE SEQUENCE [LARGE SCALE GENOMIC DNA]</scope>
    <source>
        <strain evidence="2 3">FF011L</strain>
    </source>
</reference>
<dbReference type="KEGG" id="rml:FF011L_11100"/>
<dbReference type="AlphaFoldDB" id="A0A517MC64"/>